<keyword evidence="1" id="KW-0614">Plasmid</keyword>
<protein>
    <submittedName>
        <fullName evidence="1">Uncharacterized protein</fullName>
    </submittedName>
</protein>
<dbReference type="EMBL" id="LR743514">
    <property type="protein sequence ID" value="CAA2145620.1"/>
    <property type="molecule type" value="Genomic_DNA"/>
</dbReference>
<evidence type="ECO:0000313" key="1">
    <source>
        <dbReference type="EMBL" id="CAA2145620.1"/>
    </source>
</evidence>
<dbReference type="RefSeq" id="WP_339164357.1">
    <property type="nucleotide sequence ID" value="NZ_LR743514.1"/>
</dbReference>
<proteinExistence type="predicted"/>
<accession>A0A679K7P3</accession>
<reference evidence="1" key="1">
    <citation type="submission" date="2019-12" db="EMBL/GenBank/DDBJ databases">
        <authorList>
            <person name="Cremers G."/>
        </authorList>
    </citation>
    <scope>NUCLEOTIDE SEQUENCE</scope>
    <source>
        <strain evidence="1">Mbul2</strain>
        <plasmid evidence="1">5</plasmid>
    </source>
</reference>
<organism evidence="1">
    <name type="scientific">Methylobacterium bullatum</name>
    <dbReference type="NCBI Taxonomy" id="570505"/>
    <lineage>
        <taxon>Bacteria</taxon>
        <taxon>Pseudomonadati</taxon>
        <taxon>Pseudomonadota</taxon>
        <taxon>Alphaproteobacteria</taxon>
        <taxon>Hyphomicrobiales</taxon>
        <taxon>Methylobacteriaceae</taxon>
        <taxon>Methylobacterium</taxon>
    </lineage>
</organism>
<gene>
    <name evidence="1" type="ORF">MBLL_04747</name>
</gene>
<dbReference type="AlphaFoldDB" id="A0A679K7P3"/>
<geneLocation type="plasmid" evidence="1">
    <name>5</name>
</geneLocation>
<sequence length="76" mass="7323">MNLALPSKPAATGTALQGAAYAEAFAAGVAAERAKWVAAGAALSLIGEHTGGETLSWDAIAADLNAAAGVAAKTEA</sequence>
<name>A0A679K7P3_9HYPH</name>